<keyword evidence="1" id="KW-0472">Membrane</keyword>
<gene>
    <name evidence="2" type="ORF">QRD43_20655</name>
</gene>
<sequence length="44" mass="4654">MKTINVLTSAACRLAVTFQANPFGSVILVLLASCGVAGLWTWKT</sequence>
<name>A0ABT7LN94_9BURK</name>
<protein>
    <submittedName>
        <fullName evidence="2">Uncharacterized protein</fullName>
    </submittedName>
</protein>
<keyword evidence="3" id="KW-1185">Reference proteome</keyword>
<reference evidence="2 3" key="1">
    <citation type="submission" date="2023-06" db="EMBL/GenBank/DDBJ databases">
        <title>Pelomonas sp. APW6 16S ribosomal RNA gene genome sequencing and assembly.</title>
        <authorList>
            <person name="Woo H."/>
        </authorList>
    </citation>
    <scope>NUCLEOTIDE SEQUENCE [LARGE SCALE GENOMIC DNA]</scope>
    <source>
        <strain evidence="2 3">APW6</strain>
    </source>
</reference>
<feature type="transmembrane region" description="Helical" evidence="1">
    <location>
        <begin position="23"/>
        <end position="42"/>
    </location>
</feature>
<comment type="caution">
    <text evidence="2">The sequence shown here is derived from an EMBL/GenBank/DDBJ whole genome shotgun (WGS) entry which is preliminary data.</text>
</comment>
<proteinExistence type="predicted"/>
<keyword evidence="1" id="KW-1133">Transmembrane helix</keyword>
<dbReference type="EMBL" id="JASVDS010000008">
    <property type="protein sequence ID" value="MDL5034325.1"/>
    <property type="molecule type" value="Genomic_DNA"/>
</dbReference>
<evidence type="ECO:0000313" key="3">
    <source>
        <dbReference type="Proteomes" id="UP001238603"/>
    </source>
</evidence>
<dbReference type="PROSITE" id="PS51257">
    <property type="entry name" value="PROKAR_LIPOPROTEIN"/>
    <property type="match status" value="1"/>
</dbReference>
<evidence type="ECO:0000313" key="2">
    <source>
        <dbReference type="EMBL" id="MDL5034325.1"/>
    </source>
</evidence>
<organism evidence="2 3">
    <name type="scientific">Roseateles subflavus</name>
    <dbReference type="NCBI Taxonomy" id="3053353"/>
    <lineage>
        <taxon>Bacteria</taxon>
        <taxon>Pseudomonadati</taxon>
        <taxon>Pseudomonadota</taxon>
        <taxon>Betaproteobacteria</taxon>
        <taxon>Burkholderiales</taxon>
        <taxon>Sphaerotilaceae</taxon>
        <taxon>Roseateles</taxon>
    </lineage>
</organism>
<accession>A0ABT7LN94</accession>
<evidence type="ECO:0000256" key="1">
    <source>
        <dbReference type="SAM" id="Phobius"/>
    </source>
</evidence>
<dbReference type="Proteomes" id="UP001238603">
    <property type="component" value="Unassembled WGS sequence"/>
</dbReference>
<keyword evidence="1" id="KW-0812">Transmembrane</keyword>
<dbReference type="RefSeq" id="WP_285984401.1">
    <property type="nucleotide sequence ID" value="NZ_JASVDS010000008.1"/>
</dbReference>